<keyword evidence="3 6" id="KW-0812">Transmembrane</keyword>
<dbReference type="GO" id="GO:0032329">
    <property type="term" value="P:serine transport"/>
    <property type="evidence" value="ECO:0007669"/>
    <property type="project" value="TreeGrafter"/>
</dbReference>
<dbReference type="eggNOG" id="COG1301">
    <property type="taxonomic scope" value="Bacteria"/>
</dbReference>
<keyword evidence="8" id="KW-1185">Reference proteome</keyword>
<dbReference type="AlphaFoldDB" id="K9EBP0"/>
<evidence type="ECO:0000256" key="5">
    <source>
        <dbReference type="ARBA" id="ARBA00023136"/>
    </source>
</evidence>
<dbReference type="OrthoDB" id="9768885at2"/>
<feature type="transmembrane region" description="Helical" evidence="6">
    <location>
        <begin position="208"/>
        <end position="235"/>
    </location>
</feature>
<keyword evidence="5 6" id="KW-0472">Membrane</keyword>
<feature type="transmembrane region" description="Helical" evidence="6">
    <location>
        <begin position="282"/>
        <end position="309"/>
    </location>
</feature>
<evidence type="ECO:0000313" key="8">
    <source>
        <dbReference type="Proteomes" id="UP000009875"/>
    </source>
</evidence>
<feature type="transmembrane region" description="Helical" evidence="6">
    <location>
        <begin position="46"/>
        <end position="65"/>
    </location>
</feature>
<feature type="transmembrane region" description="Helical" evidence="6">
    <location>
        <begin position="136"/>
        <end position="155"/>
    </location>
</feature>
<feature type="transmembrane region" description="Helical" evidence="6">
    <location>
        <begin position="176"/>
        <end position="196"/>
    </location>
</feature>
<dbReference type="PANTHER" id="PTHR42865">
    <property type="entry name" value="PROTON/GLUTAMATE-ASPARTATE SYMPORTER"/>
    <property type="match status" value="1"/>
</dbReference>
<evidence type="ECO:0000256" key="4">
    <source>
        <dbReference type="ARBA" id="ARBA00022989"/>
    </source>
</evidence>
<comment type="subcellular location">
    <subcellularLocation>
        <location evidence="1">Membrane</location>
        <topology evidence="1">Multi-pass membrane protein</topology>
    </subcellularLocation>
</comment>
<gene>
    <name evidence="7" type="ORF">HMPREF9698_01407</name>
</gene>
<evidence type="ECO:0000256" key="2">
    <source>
        <dbReference type="ARBA" id="ARBA00022448"/>
    </source>
</evidence>
<dbReference type="SUPFAM" id="SSF118215">
    <property type="entry name" value="Proton glutamate symport protein"/>
    <property type="match status" value="1"/>
</dbReference>
<keyword evidence="4 6" id="KW-1133">Transmembrane helix</keyword>
<dbReference type="PANTHER" id="PTHR42865:SF8">
    <property type="entry name" value="SERINE_THREONINE TRANSPORTER SSTT"/>
    <property type="match status" value="1"/>
</dbReference>
<dbReference type="GO" id="GO:0005295">
    <property type="term" value="F:neutral L-amino acid:sodium symporter activity"/>
    <property type="evidence" value="ECO:0007669"/>
    <property type="project" value="TreeGrafter"/>
</dbReference>
<feature type="transmembrane region" description="Helical" evidence="6">
    <location>
        <begin position="316"/>
        <end position="334"/>
    </location>
</feature>
<dbReference type="InterPro" id="IPR036458">
    <property type="entry name" value="Na:dicarbo_symporter_sf"/>
</dbReference>
<reference evidence="7 8" key="1">
    <citation type="submission" date="2012-09" db="EMBL/GenBank/DDBJ databases">
        <title>The Genome Sequence of Alloiococcus otitis ATCC 51267.</title>
        <authorList>
            <consortium name="The Broad Institute Genome Sequencing Platform"/>
            <person name="Earl A."/>
            <person name="Ward D."/>
            <person name="Feldgarden M."/>
            <person name="Gevers D."/>
            <person name="Huys G."/>
            <person name="Walker B."/>
            <person name="Young S.K."/>
            <person name="Zeng Q."/>
            <person name="Gargeya S."/>
            <person name="Fitzgerald M."/>
            <person name="Haas B."/>
            <person name="Abouelleil A."/>
            <person name="Alvarado L."/>
            <person name="Arachchi H.M."/>
            <person name="Berlin A.M."/>
            <person name="Chapman S.B."/>
            <person name="Goldberg J."/>
            <person name="Griggs A."/>
            <person name="Gujja S."/>
            <person name="Hansen M."/>
            <person name="Howarth C."/>
            <person name="Imamovic A."/>
            <person name="Larimer J."/>
            <person name="McCowen C."/>
            <person name="Montmayeur A."/>
            <person name="Murphy C."/>
            <person name="Neiman D."/>
            <person name="Pearson M."/>
            <person name="Priest M."/>
            <person name="Roberts A."/>
            <person name="Saif S."/>
            <person name="Shea T."/>
            <person name="Sisk P."/>
            <person name="Sykes S."/>
            <person name="Wortman J."/>
            <person name="Nusbaum C."/>
            <person name="Birren B."/>
        </authorList>
    </citation>
    <scope>NUCLEOTIDE SEQUENCE [LARGE SCALE GENOMIC DNA]</scope>
    <source>
        <strain evidence="7 8">ATCC 51267</strain>
    </source>
</reference>
<sequence>MSKENKEKKLGLLPQLIAAIALGALVGQMSFIPDFILQIPVTFSDLFGNILNFFIPLMIVGFIVKGIADLSEGVGRLLGATAGISYLSTLIAGLVAYLIASWVFPLFIQPGQATVEVTGQGLDPIFMVEIPPMFEVTSAIVFSFMFGITISWLRSKKNSYGMYNFFDEFNQSVSLILDKFIVPFLPLFIFGNFVNLSYTGTFGAIFSVFWRVFLIIITLHWVFIILWFIIAGTYAGKKPMDLIKNQLTGYIAAVGLQSSAAAIPINLEIAQKNGVSKEIRDFVIPFCSTAHLMGSMISITSSVMAVLMLNDMANDFTIMAPFIITLGIVMVAAPGAPGGAIISALPFLTMVGIDPSGSLASLLVSLHMAQDSFGTATNISGDNAIAVLIDKWFNKNTNSNQASQGK</sequence>
<dbReference type="STRING" id="883081.HMPREF9698_01407"/>
<organism evidence="7 8">
    <name type="scientific">Alloiococcus otitis ATCC 51267</name>
    <dbReference type="NCBI Taxonomy" id="883081"/>
    <lineage>
        <taxon>Bacteria</taxon>
        <taxon>Bacillati</taxon>
        <taxon>Bacillota</taxon>
        <taxon>Bacilli</taxon>
        <taxon>Lactobacillales</taxon>
        <taxon>Carnobacteriaceae</taxon>
        <taxon>Alloiococcus</taxon>
    </lineage>
</organism>
<evidence type="ECO:0000256" key="6">
    <source>
        <dbReference type="SAM" id="Phobius"/>
    </source>
</evidence>
<keyword evidence="2" id="KW-0813">Transport</keyword>
<dbReference type="Proteomes" id="UP000009875">
    <property type="component" value="Unassembled WGS sequence"/>
</dbReference>
<dbReference type="RefSeq" id="WP_003778480.1">
    <property type="nucleotide sequence ID" value="NZ_JH992960.1"/>
</dbReference>
<name>K9EBP0_9LACT</name>
<evidence type="ECO:0000256" key="3">
    <source>
        <dbReference type="ARBA" id="ARBA00022692"/>
    </source>
</evidence>
<feature type="transmembrane region" description="Helical" evidence="6">
    <location>
        <begin position="12"/>
        <end position="31"/>
    </location>
</feature>
<protein>
    <submittedName>
        <fullName evidence="7">Uncharacterized protein</fullName>
    </submittedName>
</protein>
<proteinExistence type="predicted"/>
<dbReference type="Gene3D" id="1.10.3860.10">
    <property type="entry name" value="Sodium:dicarboxylate symporter"/>
    <property type="match status" value="1"/>
</dbReference>
<dbReference type="Pfam" id="PF00375">
    <property type="entry name" value="SDF"/>
    <property type="match status" value="1"/>
</dbReference>
<accession>K9EBP0</accession>
<comment type="caution">
    <text evidence="7">The sequence shown here is derived from an EMBL/GenBank/DDBJ whole genome shotgun (WGS) entry which is preliminary data.</text>
</comment>
<feature type="transmembrane region" description="Helical" evidence="6">
    <location>
        <begin position="77"/>
        <end position="100"/>
    </location>
</feature>
<evidence type="ECO:0000313" key="7">
    <source>
        <dbReference type="EMBL" id="EKU93246.1"/>
    </source>
</evidence>
<dbReference type="InterPro" id="IPR001991">
    <property type="entry name" value="Na-dicarboxylate_symporter"/>
</dbReference>
<dbReference type="GO" id="GO:0005886">
    <property type="term" value="C:plasma membrane"/>
    <property type="evidence" value="ECO:0007669"/>
    <property type="project" value="TreeGrafter"/>
</dbReference>
<evidence type="ECO:0000256" key="1">
    <source>
        <dbReference type="ARBA" id="ARBA00004141"/>
    </source>
</evidence>
<dbReference type="EMBL" id="AGXA01000022">
    <property type="protein sequence ID" value="EKU93246.1"/>
    <property type="molecule type" value="Genomic_DNA"/>
</dbReference>
<dbReference type="HOGENOM" id="CLU_035303_0_0_9"/>